<sequence length="193" mass="20584">MQDQGLMRGRSPKVGPKLDEGPEPDVKPKPNAVNAGSEPDVGPEPDAGLKPNAVNACSIRKCKRCKSKGREWPARESGHDSPIVRGGWPGWTASGHSTPRHGEVKIVGGLPAKHASPWRGENRGWSTREGWHDSPVVRGGWPGWTASGHSTPRHGEVKIVGGLPAKVGTTRLSCGVGGRDGRPLVMARLTMER</sequence>
<comment type="caution">
    <text evidence="2">The sequence shown here is derived from an EMBL/GenBank/DDBJ whole genome shotgun (WGS) entry which is preliminary data.</text>
</comment>
<dbReference type="EMBL" id="PGOL01001443">
    <property type="protein sequence ID" value="PKI58083.1"/>
    <property type="molecule type" value="Genomic_DNA"/>
</dbReference>
<protein>
    <submittedName>
        <fullName evidence="2">Uncharacterized protein</fullName>
    </submittedName>
</protein>
<organism evidence="2 3">
    <name type="scientific">Punica granatum</name>
    <name type="common">Pomegranate</name>
    <dbReference type="NCBI Taxonomy" id="22663"/>
    <lineage>
        <taxon>Eukaryota</taxon>
        <taxon>Viridiplantae</taxon>
        <taxon>Streptophyta</taxon>
        <taxon>Embryophyta</taxon>
        <taxon>Tracheophyta</taxon>
        <taxon>Spermatophyta</taxon>
        <taxon>Magnoliopsida</taxon>
        <taxon>eudicotyledons</taxon>
        <taxon>Gunneridae</taxon>
        <taxon>Pentapetalae</taxon>
        <taxon>rosids</taxon>
        <taxon>malvids</taxon>
        <taxon>Myrtales</taxon>
        <taxon>Lythraceae</taxon>
        <taxon>Punica</taxon>
    </lineage>
</organism>
<proteinExistence type="predicted"/>
<gene>
    <name evidence="2" type="ORF">CRG98_021510</name>
</gene>
<dbReference type="Proteomes" id="UP000233551">
    <property type="component" value="Unassembled WGS sequence"/>
</dbReference>
<feature type="region of interest" description="Disordered" evidence="1">
    <location>
        <begin position="112"/>
        <end position="136"/>
    </location>
</feature>
<name>A0A2I0JQA2_PUNGR</name>
<accession>A0A2I0JQA2</accession>
<reference evidence="2 3" key="1">
    <citation type="submission" date="2017-11" db="EMBL/GenBank/DDBJ databases">
        <title>De-novo sequencing of pomegranate (Punica granatum L.) genome.</title>
        <authorList>
            <person name="Akparov Z."/>
            <person name="Amiraslanov A."/>
            <person name="Hajiyeva S."/>
            <person name="Abbasov M."/>
            <person name="Kaur K."/>
            <person name="Hamwieh A."/>
            <person name="Solovyev V."/>
            <person name="Salamov A."/>
            <person name="Braich B."/>
            <person name="Kosarev P."/>
            <person name="Mahmoud A."/>
            <person name="Hajiyev E."/>
            <person name="Babayeva S."/>
            <person name="Izzatullayeva V."/>
            <person name="Mammadov A."/>
            <person name="Mammadov A."/>
            <person name="Sharifova S."/>
            <person name="Ojaghi J."/>
            <person name="Eynullazada K."/>
            <person name="Bayramov B."/>
            <person name="Abdulazimova A."/>
            <person name="Shahmuradov I."/>
        </authorList>
    </citation>
    <scope>NUCLEOTIDE SEQUENCE [LARGE SCALE GENOMIC DNA]</scope>
    <source>
        <strain evidence="3">cv. AG2017</strain>
        <tissue evidence="2">Leaf</tissue>
    </source>
</reference>
<dbReference type="AlphaFoldDB" id="A0A2I0JQA2"/>
<feature type="compositionally biased region" description="Basic and acidic residues" evidence="1">
    <location>
        <begin position="16"/>
        <end position="28"/>
    </location>
</feature>
<evidence type="ECO:0000313" key="2">
    <source>
        <dbReference type="EMBL" id="PKI58083.1"/>
    </source>
</evidence>
<feature type="region of interest" description="Disordered" evidence="1">
    <location>
        <begin position="1"/>
        <end position="52"/>
    </location>
</feature>
<evidence type="ECO:0000256" key="1">
    <source>
        <dbReference type="SAM" id="MobiDB-lite"/>
    </source>
</evidence>
<evidence type="ECO:0000313" key="3">
    <source>
        <dbReference type="Proteomes" id="UP000233551"/>
    </source>
</evidence>
<keyword evidence="3" id="KW-1185">Reference proteome</keyword>